<dbReference type="AlphaFoldDB" id="A0A075FI63"/>
<dbReference type="PANTHER" id="PTHR11669:SF20">
    <property type="entry name" value="REPLICATION FACTOR C SUBUNIT 4"/>
    <property type="match status" value="1"/>
</dbReference>
<evidence type="ECO:0000256" key="2">
    <source>
        <dbReference type="ARBA" id="ARBA00014164"/>
    </source>
</evidence>
<dbReference type="Gene3D" id="1.20.272.10">
    <property type="match status" value="1"/>
</dbReference>
<evidence type="ECO:0000259" key="7">
    <source>
        <dbReference type="Pfam" id="PF08542"/>
    </source>
</evidence>
<dbReference type="PANTHER" id="PTHR11669">
    <property type="entry name" value="REPLICATION FACTOR C / DNA POLYMERASE III GAMMA-TAU SUBUNIT"/>
    <property type="match status" value="1"/>
</dbReference>
<dbReference type="GO" id="GO:0006281">
    <property type="term" value="P:DNA repair"/>
    <property type="evidence" value="ECO:0007669"/>
    <property type="project" value="TreeGrafter"/>
</dbReference>
<dbReference type="GO" id="GO:0003689">
    <property type="term" value="F:DNA clamp loader activity"/>
    <property type="evidence" value="ECO:0007669"/>
    <property type="project" value="TreeGrafter"/>
</dbReference>
<name>A0A075FI63_9ARCH</name>
<dbReference type="InterPro" id="IPR008921">
    <property type="entry name" value="DNA_pol3_clamp-load_cplx_C"/>
</dbReference>
<dbReference type="InterPro" id="IPR027417">
    <property type="entry name" value="P-loop_NTPase"/>
</dbReference>
<dbReference type="SUPFAM" id="SSF48019">
    <property type="entry name" value="post-AAA+ oligomerization domain-like"/>
    <property type="match status" value="1"/>
</dbReference>
<organism evidence="8">
    <name type="scientific">uncultured marine thaumarchaeote AD1000_100_C06</name>
    <dbReference type="NCBI Taxonomy" id="1455887"/>
    <lineage>
        <taxon>Archaea</taxon>
        <taxon>Nitrososphaerota</taxon>
        <taxon>environmental samples</taxon>
    </lineage>
</organism>
<dbReference type="Pfam" id="PF21960">
    <property type="entry name" value="RCF1-5-like_lid"/>
    <property type="match status" value="1"/>
</dbReference>
<proteinExistence type="inferred from homology"/>
<comment type="similarity">
    <text evidence="1">Belongs to the activator 1 small subunits family. RfcS subfamily.</text>
</comment>
<keyword evidence="5" id="KW-0067">ATP-binding</keyword>
<accession>A0A075FI63</accession>
<dbReference type="InterPro" id="IPR047854">
    <property type="entry name" value="RFC_lid"/>
</dbReference>
<dbReference type="CDD" id="cd18140">
    <property type="entry name" value="HLD_clamp_RFC"/>
    <property type="match status" value="1"/>
</dbReference>
<sequence length="213" mass="24412">MIILDEADEMTNDAQTALRRIMEETSKSCRFILIGNYISNIIEPIQSRCAIFNFTRINEKELVKQLESICIKENIKFEEQGLEEISNITNGDLRSAINLLQSCSSLGEINTKNIQKASGHSFKSKIEEILELSLDNDFNSARIKMSELTNIYGLSEKDFLKYMNEAINKNKYKEIKELIEILAKYDYRIITGSNPDIQLTALLAEISNLRKTE</sequence>
<dbReference type="InterPro" id="IPR050238">
    <property type="entry name" value="DNA_Rep/Repair_Clamp_Loader"/>
</dbReference>
<evidence type="ECO:0000256" key="5">
    <source>
        <dbReference type="ARBA" id="ARBA00022840"/>
    </source>
</evidence>
<dbReference type="GO" id="GO:0005663">
    <property type="term" value="C:DNA replication factor C complex"/>
    <property type="evidence" value="ECO:0007669"/>
    <property type="project" value="TreeGrafter"/>
</dbReference>
<dbReference type="Gene3D" id="1.10.8.60">
    <property type="match status" value="1"/>
</dbReference>
<keyword evidence="4" id="KW-0547">Nucleotide-binding</keyword>
<evidence type="ECO:0000256" key="1">
    <source>
        <dbReference type="ARBA" id="ARBA00009668"/>
    </source>
</evidence>
<dbReference type="InterPro" id="IPR013748">
    <property type="entry name" value="Rep_factorC_C"/>
</dbReference>
<dbReference type="EMBL" id="KF900324">
    <property type="protein sequence ID" value="AIE90969.1"/>
    <property type="molecule type" value="Genomic_DNA"/>
</dbReference>
<evidence type="ECO:0000256" key="3">
    <source>
        <dbReference type="ARBA" id="ARBA00022705"/>
    </source>
</evidence>
<protein>
    <recommendedName>
        <fullName evidence="2">Replication factor C small subunit</fullName>
    </recommendedName>
    <alternativeName>
        <fullName evidence="6">Clamp loader small subunit</fullName>
    </alternativeName>
</protein>
<dbReference type="GO" id="GO:0005524">
    <property type="term" value="F:ATP binding"/>
    <property type="evidence" value="ECO:0007669"/>
    <property type="project" value="UniProtKB-KW"/>
</dbReference>
<evidence type="ECO:0000256" key="6">
    <source>
        <dbReference type="ARBA" id="ARBA00031749"/>
    </source>
</evidence>
<feature type="domain" description="Replication factor C C-terminal" evidence="7">
    <location>
        <begin position="124"/>
        <end position="204"/>
    </location>
</feature>
<dbReference type="Gene3D" id="3.40.50.300">
    <property type="entry name" value="P-loop containing nucleotide triphosphate hydrolases"/>
    <property type="match status" value="1"/>
</dbReference>
<keyword evidence="3" id="KW-0235">DNA replication</keyword>
<gene>
    <name evidence="8" type="primary">rfcS</name>
</gene>
<dbReference type="GO" id="GO:0006261">
    <property type="term" value="P:DNA-templated DNA replication"/>
    <property type="evidence" value="ECO:0007669"/>
    <property type="project" value="TreeGrafter"/>
</dbReference>
<reference evidence="8" key="1">
    <citation type="journal article" date="2014" name="Genome Biol. Evol.">
        <title>Pangenome evidence for extensive interdomain horizontal transfer affecting lineage core and shell genes in uncultured planktonic thaumarchaeota and euryarchaeota.</title>
        <authorList>
            <person name="Deschamps P."/>
            <person name="Zivanovic Y."/>
            <person name="Moreira D."/>
            <person name="Rodriguez-Valera F."/>
            <person name="Lopez-Garcia P."/>
        </authorList>
    </citation>
    <scope>NUCLEOTIDE SEQUENCE</scope>
</reference>
<dbReference type="Pfam" id="PF08542">
    <property type="entry name" value="Rep_fac_C"/>
    <property type="match status" value="1"/>
</dbReference>
<evidence type="ECO:0000256" key="4">
    <source>
        <dbReference type="ARBA" id="ARBA00022741"/>
    </source>
</evidence>
<dbReference type="SUPFAM" id="SSF52540">
    <property type="entry name" value="P-loop containing nucleoside triphosphate hydrolases"/>
    <property type="match status" value="1"/>
</dbReference>
<evidence type="ECO:0000313" key="8">
    <source>
        <dbReference type="EMBL" id="AIE90969.1"/>
    </source>
</evidence>
<dbReference type="Pfam" id="PF13177">
    <property type="entry name" value="DNA_pol3_delta2"/>
    <property type="match status" value="1"/>
</dbReference>
<dbReference type="GO" id="GO:0003677">
    <property type="term" value="F:DNA binding"/>
    <property type="evidence" value="ECO:0007669"/>
    <property type="project" value="InterPro"/>
</dbReference>